<dbReference type="CDD" id="cd00085">
    <property type="entry name" value="HNHc"/>
    <property type="match status" value="1"/>
</dbReference>
<feature type="region of interest" description="Disordered" evidence="1">
    <location>
        <begin position="562"/>
        <end position="581"/>
    </location>
</feature>
<organism evidence="2 3">
    <name type="scientific">Pseudonocardia eucalypti</name>
    <dbReference type="NCBI Taxonomy" id="648755"/>
    <lineage>
        <taxon>Bacteria</taxon>
        <taxon>Bacillati</taxon>
        <taxon>Actinomycetota</taxon>
        <taxon>Actinomycetes</taxon>
        <taxon>Pseudonocardiales</taxon>
        <taxon>Pseudonocardiaceae</taxon>
        <taxon>Pseudonocardia</taxon>
    </lineage>
</organism>
<dbReference type="Proteomes" id="UP001428817">
    <property type="component" value="Unassembled WGS sequence"/>
</dbReference>
<proteinExistence type="predicted"/>
<feature type="compositionally biased region" description="Basic and acidic residues" evidence="1">
    <location>
        <begin position="504"/>
        <end position="513"/>
    </location>
</feature>
<accession>A0ABP9QB65</accession>
<gene>
    <name evidence="2" type="ORF">GCM10023321_37290</name>
</gene>
<dbReference type="EMBL" id="BAABJP010000015">
    <property type="protein sequence ID" value="GAA5158083.1"/>
    <property type="molecule type" value="Genomic_DNA"/>
</dbReference>
<keyword evidence="3" id="KW-1185">Reference proteome</keyword>
<feature type="compositionally biased region" description="Low complexity" evidence="1">
    <location>
        <begin position="318"/>
        <end position="340"/>
    </location>
</feature>
<feature type="region of interest" description="Disordered" evidence="1">
    <location>
        <begin position="269"/>
        <end position="350"/>
    </location>
</feature>
<protein>
    <recommendedName>
        <fullName evidence="4">DUF222 domain-containing protein</fullName>
    </recommendedName>
</protein>
<name>A0ABP9QB65_9PSEU</name>
<feature type="region of interest" description="Disordered" evidence="1">
    <location>
        <begin position="496"/>
        <end position="527"/>
    </location>
</feature>
<reference evidence="3" key="1">
    <citation type="journal article" date="2019" name="Int. J. Syst. Evol. Microbiol.">
        <title>The Global Catalogue of Microorganisms (GCM) 10K type strain sequencing project: providing services to taxonomists for standard genome sequencing and annotation.</title>
        <authorList>
            <consortium name="The Broad Institute Genomics Platform"/>
            <consortium name="The Broad Institute Genome Sequencing Center for Infectious Disease"/>
            <person name="Wu L."/>
            <person name="Ma J."/>
        </authorList>
    </citation>
    <scope>NUCLEOTIDE SEQUENCE [LARGE SCALE GENOMIC DNA]</scope>
    <source>
        <strain evidence="3">JCM 18303</strain>
    </source>
</reference>
<comment type="caution">
    <text evidence="2">The sequence shown here is derived from an EMBL/GenBank/DDBJ whole genome shotgun (WGS) entry which is preliminary data.</text>
</comment>
<evidence type="ECO:0000256" key="1">
    <source>
        <dbReference type="SAM" id="MobiDB-lite"/>
    </source>
</evidence>
<sequence>MVMLSVPVPDLEDRALDAELYAFVTSLDPDRVANRDVPAVLAAVSRLHARLGAFKLGWINEVTRRAPNGPPDGVDRLREPHRFGPDEVRVTLAWSRQRAERDSSVAHEVITLLPDVYAAWSEGRMDEAKARICHTYLANLTAPERAAVWAAVAPRVAGWNSGQLAARLRKLTLGGCPERVEERYARAVEARRAVWFLSPDGTACLALDGVAPGDAAAAKKRITALARRLRRAGAPGTLDQLRADITLALLDGTLDGLTSEQILTHFRPATNGGRLDLSPTVRSDITPSGPAPRDPITPAVTQPSAAEPHAPEPDAPEPDAAGSDAAGSDAAGSDAAGSEATGPGGAGSRLGTDVVLELGTLIGTNQRPGELPDLHGAIPGHVARAEALNQQRGRWVVAVCDHEGYLLCCATLRARPDGALDRYRGGTVELRLTVTQLEYWLHDPPRGFEKLIAEIAARYRAWPQQVAGLNEQPDRRFPGSALRRWVEVRDQTCLGPGGCGRPARQSDKDHTQDVQHGGKTTDINLSPQCDHDHLLKTEGGWTLEQPEPGVLIWRSPLGQTYRTRGDPLIDPPPELDPDPPF</sequence>
<evidence type="ECO:0008006" key="4">
    <source>
        <dbReference type="Google" id="ProtNLM"/>
    </source>
</evidence>
<evidence type="ECO:0000313" key="2">
    <source>
        <dbReference type="EMBL" id="GAA5158083.1"/>
    </source>
</evidence>
<evidence type="ECO:0000313" key="3">
    <source>
        <dbReference type="Proteomes" id="UP001428817"/>
    </source>
</evidence>
<dbReference type="InterPro" id="IPR003615">
    <property type="entry name" value="HNH_nuc"/>
</dbReference>